<dbReference type="GO" id="GO:0033786">
    <property type="term" value="F:heptose-1-phosphate adenylyltransferase activity"/>
    <property type="evidence" value="ECO:0007669"/>
    <property type="project" value="TreeGrafter"/>
</dbReference>
<dbReference type="CDD" id="cd01172">
    <property type="entry name" value="RfaE_like"/>
    <property type="match status" value="1"/>
</dbReference>
<comment type="function">
    <text evidence="1">Catalyzes the phosphorylation of D-glycero-D-manno-heptose 7-phosphate at the C-1 position to selectively form D-glycero-beta-D-manno-heptose-1,7-bisphosphate.</text>
</comment>
<dbReference type="NCBIfam" id="TIGR00125">
    <property type="entry name" value="cyt_tran_rel"/>
    <property type="match status" value="1"/>
</dbReference>
<dbReference type="Pfam" id="PF00294">
    <property type="entry name" value="PfkB"/>
    <property type="match status" value="1"/>
</dbReference>
<dbReference type="PANTHER" id="PTHR46969">
    <property type="entry name" value="BIFUNCTIONAL PROTEIN HLDE"/>
    <property type="match status" value="1"/>
</dbReference>
<dbReference type="InterPro" id="IPR002173">
    <property type="entry name" value="Carboh/pur_kinase_PfkB_CS"/>
</dbReference>
<proteinExistence type="predicted"/>
<evidence type="ECO:0000256" key="3">
    <source>
        <dbReference type="ARBA" id="ARBA00004713"/>
    </source>
</evidence>
<dbReference type="InterPro" id="IPR011913">
    <property type="entry name" value="RfaE_dom_I"/>
</dbReference>
<evidence type="ECO:0000313" key="10">
    <source>
        <dbReference type="EMBL" id="SVA33336.1"/>
    </source>
</evidence>
<dbReference type="GO" id="GO:0005829">
    <property type="term" value="C:cytosol"/>
    <property type="evidence" value="ECO:0007669"/>
    <property type="project" value="TreeGrafter"/>
</dbReference>
<evidence type="ECO:0000259" key="8">
    <source>
        <dbReference type="Pfam" id="PF00294"/>
    </source>
</evidence>
<evidence type="ECO:0000256" key="4">
    <source>
        <dbReference type="ARBA" id="ARBA00022679"/>
    </source>
</evidence>
<evidence type="ECO:0000256" key="7">
    <source>
        <dbReference type="ARBA" id="ARBA00023277"/>
    </source>
</evidence>
<evidence type="ECO:0000256" key="6">
    <source>
        <dbReference type="ARBA" id="ARBA00023268"/>
    </source>
</evidence>
<feature type="domain" description="Cytidyltransferase-like" evidence="9">
    <location>
        <begin position="12"/>
        <end position="102"/>
    </location>
</feature>
<dbReference type="InterPro" id="IPR029056">
    <property type="entry name" value="Ribokinase-like"/>
</dbReference>
<keyword evidence="5" id="KW-0418">Kinase</keyword>
<keyword evidence="4" id="KW-0808">Transferase</keyword>
<dbReference type="InterPro" id="IPR011611">
    <property type="entry name" value="PfkB_dom"/>
</dbReference>
<accession>A0A381UYX5</accession>
<dbReference type="InterPro" id="IPR004821">
    <property type="entry name" value="Cyt_trans-like"/>
</dbReference>
<feature type="non-terminal residue" evidence="10">
    <location>
        <position position="1"/>
    </location>
</feature>
<evidence type="ECO:0000256" key="2">
    <source>
        <dbReference type="ARBA" id="ARBA00003753"/>
    </source>
</evidence>
<dbReference type="Gene3D" id="3.40.1190.20">
    <property type="match status" value="1"/>
</dbReference>
<gene>
    <name evidence="10" type="ORF">METZ01_LOCUS86190</name>
</gene>
<dbReference type="SUPFAM" id="SSF53613">
    <property type="entry name" value="Ribokinase-like"/>
    <property type="match status" value="1"/>
</dbReference>
<dbReference type="EMBL" id="UINC01007441">
    <property type="protein sequence ID" value="SVA33336.1"/>
    <property type="molecule type" value="Genomic_DNA"/>
</dbReference>
<dbReference type="GO" id="GO:0016773">
    <property type="term" value="F:phosphotransferase activity, alcohol group as acceptor"/>
    <property type="evidence" value="ECO:0007669"/>
    <property type="project" value="InterPro"/>
</dbReference>
<feature type="domain" description="Carbohydrate kinase PfkB" evidence="8">
    <location>
        <begin position="176"/>
        <end position="477"/>
    </location>
</feature>
<dbReference type="PROSITE" id="PS00584">
    <property type="entry name" value="PFKB_KINASES_2"/>
    <property type="match status" value="1"/>
</dbReference>
<keyword evidence="6" id="KW-0511">Multifunctional enzyme</keyword>
<protein>
    <recommendedName>
        <fullName evidence="11">Cytidyltransferase-like domain-containing protein</fullName>
    </recommendedName>
</protein>
<evidence type="ECO:0000259" key="9">
    <source>
        <dbReference type="Pfam" id="PF01467"/>
    </source>
</evidence>
<keyword evidence="7" id="KW-0119">Carbohydrate metabolism</keyword>
<evidence type="ECO:0008006" key="11">
    <source>
        <dbReference type="Google" id="ProtNLM"/>
    </source>
</evidence>
<dbReference type="GO" id="GO:0009244">
    <property type="term" value="P:lipopolysaccharide core region biosynthetic process"/>
    <property type="evidence" value="ECO:0007669"/>
    <property type="project" value="UniProtKB-UniPathway"/>
</dbReference>
<dbReference type="InterPro" id="IPR014729">
    <property type="entry name" value="Rossmann-like_a/b/a_fold"/>
</dbReference>
<evidence type="ECO:0000256" key="5">
    <source>
        <dbReference type="ARBA" id="ARBA00022777"/>
    </source>
</evidence>
<evidence type="ECO:0000256" key="1">
    <source>
        <dbReference type="ARBA" id="ARBA00002319"/>
    </source>
</evidence>
<dbReference type="UniPathway" id="UPA00958"/>
<sequence length="490" mass="53888">VSQNAGDSVVLCHGHFNIIHPGHIRYLDYARQQGSKLVVSIQGDASFINTERKHHFSEDERAAGVASIQTVDQVVLLGEGNLEKLIKLLNPAVLVLGKEFEYERDDQVRAAVQLMKKQGGKILFHAGETHYASADLLRDNLPNLHNQHIKQYKQACNQQKIKMEGLLECIDKFEDASLLVIGDTIIDQYVACDALGMSAEAPVVVVRELDTREYAGGAAVVAMHVSALGAKCRFLSVVGQDNNANLVSQELDRLNVEYTLIEDSSRPTTFKIRYLVENQKMFRVSRLKEHGLPKQVEEKIIKEINKSASKVQAILISDFVYGVITPRILEVISELSVKHSLLVFGDLQCSSQVGNVSKFKNFDLICPTERESRIALATQDEGVEWVANTLMKKTNSRNLVMKLGREGFIAYESETDGFVNRQHFPALSINPVDVSGAGDSLLAALSVGLCSGATLMQSSAIGAGMASLAVQQIGNIPVSNQQLKNYISQL</sequence>
<organism evidence="10">
    <name type="scientific">marine metagenome</name>
    <dbReference type="NCBI Taxonomy" id="408172"/>
    <lineage>
        <taxon>unclassified sequences</taxon>
        <taxon>metagenomes</taxon>
        <taxon>ecological metagenomes</taxon>
    </lineage>
</organism>
<dbReference type="GO" id="GO:0033785">
    <property type="term" value="F:heptose 7-phosphate kinase activity"/>
    <property type="evidence" value="ECO:0007669"/>
    <property type="project" value="TreeGrafter"/>
</dbReference>
<comment type="pathway">
    <text evidence="3">Bacterial outer membrane biogenesis; LPS core biosynthesis.</text>
</comment>
<dbReference type="AlphaFoldDB" id="A0A381UYX5"/>
<comment type="function">
    <text evidence="2">Catalyzes the ADP transfer from ATP to D-glycero-beta-D-manno-heptose 1-phosphate, yielding ADP-D-glycero-beta-D-manno-heptose.</text>
</comment>
<dbReference type="PANTHER" id="PTHR46969:SF1">
    <property type="entry name" value="BIFUNCTIONAL PROTEIN HLDE"/>
    <property type="match status" value="1"/>
</dbReference>
<name>A0A381UYX5_9ZZZZ</name>
<dbReference type="SUPFAM" id="SSF52374">
    <property type="entry name" value="Nucleotidylyl transferase"/>
    <property type="match status" value="1"/>
</dbReference>
<dbReference type="Pfam" id="PF01467">
    <property type="entry name" value="CTP_transf_like"/>
    <property type="match status" value="1"/>
</dbReference>
<dbReference type="Gene3D" id="3.40.50.620">
    <property type="entry name" value="HUPs"/>
    <property type="match status" value="1"/>
</dbReference>
<reference evidence="10" key="1">
    <citation type="submission" date="2018-05" db="EMBL/GenBank/DDBJ databases">
        <authorList>
            <person name="Lanie J.A."/>
            <person name="Ng W.-L."/>
            <person name="Kazmierczak K.M."/>
            <person name="Andrzejewski T.M."/>
            <person name="Davidsen T.M."/>
            <person name="Wayne K.J."/>
            <person name="Tettelin H."/>
            <person name="Glass J.I."/>
            <person name="Rusch D."/>
            <person name="Podicherti R."/>
            <person name="Tsui H.-C.T."/>
            <person name="Winkler M.E."/>
        </authorList>
    </citation>
    <scope>NUCLEOTIDE SEQUENCE</scope>
</reference>